<dbReference type="InterPro" id="IPR007624">
    <property type="entry name" value="RNA_pol_sigma70_r3"/>
</dbReference>
<dbReference type="InterPro" id="IPR013324">
    <property type="entry name" value="RNA_pol_sigma_r3/r4-like"/>
</dbReference>
<dbReference type="GO" id="GO:0016987">
    <property type="term" value="F:sigma factor activity"/>
    <property type="evidence" value="ECO:0007669"/>
    <property type="project" value="UniProtKB-KW"/>
</dbReference>
<dbReference type="InterPro" id="IPR000943">
    <property type="entry name" value="RNA_pol_sigma70"/>
</dbReference>
<keyword evidence="2" id="KW-0731">Sigma factor</keyword>
<dbReference type="PANTHER" id="PTHR30385">
    <property type="entry name" value="SIGMA FACTOR F FLAGELLAR"/>
    <property type="match status" value="1"/>
</dbReference>
<dbReference type="Gene3D" id="1.10.10.10">
    <property type="entry name" value="Winged helix-like DNA-binding domain superfamily/Winged helix DNA-binding domain"/>
    <property type="match status" value="2"/>
</dbReference>
<dbReference type="GO" id="GO:0006352">
    <property type="term" value="P:DNA-templated transcription initiation"/>
    <property type="evidence" value="ECO:0007669"/>
    <property type="project" value="InterPro"/>
</dbReference>
<evidence type="ECO:0000313" key="8">
    <source>
        <dbReference type="EMBL" id="HGK24238.1"/>
    </source>
</evidence>
<feature type="domain" description="RNA polymerase sigma-70 region 3" evidence="5">
    <location>
        <begin position="104"/>
        <end position="155"/>
    </location>
</feature>
<dbReference type="InterPro" id="IPR036388">
    <property type="entry name" value="WH-like_DNA-bd_sf"/>
</dbReference>
<evidence type="ECO:0000256" key="1">
    <source>
        <dbReference type="ARBA" id="ARBA00023015"/>
    </source>
</evidence>
<dbReference type="InterPro" id="IPR007627">
    <property type="entry name" value="RNA_pol_sigma70_r2"/>
</dbReference>
<organism evidence="8">
    <name type="scientific">Dictyoglomus thermophilum</name>
    <dbReference type="NCBI Taxonomy" id="14"/>
    <lineage>
        <taxon>Bacteria</taxon>
        <taxon>Pseudomonadati</taxon>
        <taxon>Dictyoglomota</taxon>
        <taxon>Dictyoglomia</taxon>
        <taxon>Dictyoglomales</taxon>
        <taxon>Dictyoglomaceae</taxon>
        <taxon>Dictyoglomus</taxon>
    </lineage>
</organism>
<feature type="domain" description="RNA polymerase sigma-70 region 4" evidence="7">
    <location>
        <begin position="184"/>
        <end position="233"/>
    </location>
</feature>
<evidence type="ECO:0000259" key="7">
    <source>
        <dbReference type="Pfam" id="PF04545"/>
    </source>
</evidence>
<dbReference type="EMBL" id="DTDV01000019">
    <property type="protein sequence ID" value="HGK24238.1"/>
    <property type="molecule type" value="Genomic_DNA"/>
</dbReference>
<dbReference type="InterPro" id="IPR014284">
    <property type="entry name" value="RNA_pol_sigma-70_dom"/>
</dbReference>
<dbReference type="Pfam" id="PF04542">
    <property type="entry name" value="Sigma70_r2"/>
    <property type="match status" value="1"/>
</dbReference>
<proteinExistence type="predicted"/>
<evidence type="ECO:0000259" key="6">
    <source>
        <dbReference type="Pfam" id="PF04542"/>
    </source>
</evidence>
<dbReference type="Pfam" id="PF04545">
    <property type="entry name" value="Sigma70_r4"/>
    <property type="match status" value="1"/>
</dbReference>
<evidence type="ECO:0000256" key="2">
    <source>
        <dbReference type="ARBA" id="ARBA00023082"/>
    </source>
</evidence>
<evidence type="ECO:0000256" key="3">
    <source>
        <dbReference type="ARBA" id="ARBA00023125"/>
    </source>
</evidence>
<gene>
    <name evidence="8" type="ORF">ENU78_07410</name>
</gene>
<protein>
    <submittedName>
        <fullName evidence="8">Sigma-70 family RNA polymerase sigma factor</fullName>
    </submittedName>
</protein>
<evidence type="ECO:0000259" key="5">
    <source>
        <dbReference type="Pfam" id="PF04539"/>
    </source>
</evidence>
<keyword evidence="3" id="KW-0238">DNA-binding</keyword>
<dbReference type="InterPro" id="IPR007630">
    <property type="entry name" value="RNA_pol_sigma70_r4"/>
</dbReference>
<keyword evidence="4" id="KW-0804">Transcription</keyword>
<dbReference type="PANTHER" id="PTHR30385:SF4">
    <property type="entry name" value="RNA POLYMERASE SIGMA-E FACTOR"/>
    <property type="match status" value="1"/>
</dbReference>
<keyword evidence="1" id="KW-0805">Transcription regulation</keyword>
<evidence type="ECO:0000256" key="4">
    <source>
        <dbReference type="ARBA" id="ARBA00023163"/>
    </source>
</evidence>
<dbReference type="AlphaFoldDB" id="A0A7C2H4D5"/>
<dbReference type="GO" id="GO:0003677">
    <property type="term" value="F:DNA binding"/>
    <property type="evidence" value="ECO:0007669"/>
    <property type="project" value="UniProtKB-KW"/>
</dbReference>
<dbReference type="SUPFAM" id="SSF88946">
    <property type="entry name" value="Sigma2 domain of RNA polymerase sigma factors"/>
    <property type="match status" value="1"/>
</dbReference>
<dbReference type="Gene3D" id="1.20.120.1810">
    <property type="match status" value="1"/>
</dbReference>
<sequence length="235" mass="27568">MIKPALELWLKYRETGDKKVLEELLEVFDDLIYYWASKFTSYGEPLEDLVQIGYLGFLKAVENYDPEKGDLSTYISHYVLGEIRHHLRDKIDKIKIPRSVKGLINKMDNFIKEVWEKENRSPSCEEIARHLNITVESVEELFKIKEAMMTVSLEDLEIEMDRIRAEKLESFKLPIEDKIALEQALAKLPDVQKKVIEYIFYQDLTQTEVAKILKISQAQVSRILRSALEKLKEML</sequence>
<dbReference type="CDD" id="cd06171">
    <property type="entry name" value="Sigma70_r4"/>
    <property type="match status" value="1"/>
</dbReference>
<dbReference type="Pfam" id="PF04539">
    <property type="entry name" value="Sigma70_r3"/>
    <property type="match status" value="1"/>
</dbReference>
<dbReference type="NCBIfam" id="TIGR02937">
    <property type="entry name" value="sigma70-ECF"/>
    <property type="match status" value="1"/>
</dbReference>
<comment type="caution">
    <text evidence="8">The sequence shown here is derived from an EMBL/GenBank/DDBJ whole genome shotgun (WGS) entry which is preliminary data.</text>
</comment>
<feature type="domain" description="RNA polymerase sigma-70 region 2" evidence="6">
    <location>
        <begin position="30"/>
        <end position="90"/>
    </location>
</feature>
<dbReference type="SUPFAM" id="SSF88659">
    <property type="entry name" value="Sigma3 and sigma4 domains of RNA polymerase sigma factors"/>
    <property type="match status" value="2"/>
</dbReference>
<dbReference type="InterPro" id="IPR013325">
    <property type="entry name" value="RNA_pol_sigma_r2"/>
</dbReference>
<name>A0A7C2H4D5_DICTH</name>
<reference evidence="8" key="1">
    <citation type="journal article" date="2020" name="mSystems">
        <title>Genome- and Community-Level Interaction Insights into Carbon Utilization and Element Cycling Functions of Hydrothermarchaeota in Hydrothermal Sediment.</title>
        <authorList>
            <person name="Zhou Z."/>
            <person name="Liu Y."/>
            <person name="Xu W."/>
            <person name="Pan J."/>
            <person name="Luo Z.H."/>
            <person name="Li M."/>
        </authorList>
    </citation>
    <scope>NUCLEOTIDE SEQUENCE [LARGE SCALE GENOMIC DNA]</scope>
    <source>
        <strain evidence="8">SpSt-70</strain>
    </source>
</reference>
<accession>A0A7C2H4D5</accession>
<dbReference type="PRINTS" id="PR00046">
    <property type="entry name" value="SIGMA70FCT"/>
</dbReference>